<keyword evidence="10" id="KW-1185">Reference proteome</keyword>
<dbReference type="CDD" id="cd00560">
    <property type="entry name" value="PanC"/>
    <property type="match status" value="1"/>
</dbReference>
<dbReference type="InterPro" id="IPR003721">
    <property type="entry name" value="Pantoate_ligase"/>
</dbReference>
<comment type="subcellular location">
    <subcellularLocation>
        <location evidence="8">Cytoplasm</location>
    </subcellularLocation>
</comment>
<dbReference type="GO" id="GO:0015940">
    <property type="term" value="P:pantothenate biosynthetic process"/>
    <property type="evidence" value="ECO:0007669"/>
    <property type="project" value="UniProtKB-UniRule"/>
</dbReference>
<comment type="miscellaneous">
    <text evidence="8">The reaction proceeds by a bi uni uni bi ping pong mechanism.</text>
</comment>
<keyword evidence="6 8" id="KW-0067">ATP-binding</keyword>
<comment type="caution">
    <text evidence="9">The sequence shown here is derived from an EMBL/GenBank/DDBJ whole genome shotgun (WGS) entry which is preliminary data.</text>
</comment>
<evidence type="ECO:0000256" key="1">
    <source>
        <dbReference type="ARBA" id="ARBA00004990"/>
    </source>
</evidence>
<dbReference type="GO" id="GO:0005524">
    <property type="term" value="F:ATP binding"/>
    <property type="evidence" value="ECO:0007669"/>
    <property type="project" value="UniProtKB-KW"/>
</dbReference>
<dbReference type="PANTHER" id="PTHR21299:SF1">
    <property type="entry name" value="PANTOATE--BETA-ALANINE LIGASE"/>
    <property type="match status" value="1"/>
</dbReference>
<keyword evidence="5 8" id="KW-0547">Nucleotide-binding</keyword>
<dbReference type="EC" id="6.3.2.1" evidence="8"/>
<feature type="binding site" evidence="8">
    <location>
        <position position="155"/>
    </location>
    <ligand>
        <name>(R)-pantoate</name>
        <dbReference type="ChEBI" id="CHEBI:15980"/>
    </ligand>
</feature>
<keyword evidence="8" id="KW-0963">Cytoplasm</keyword>
<dbReference type="eggNOG" id="COG0414">
    <property type="taxonomic scope" value="Bacteria"/>
</dbReference>
<dbReference type="RefSeq" id="WP_025901268.1">
    <property type="nucleotide sequence ID" value="NZ_ATMJ01000019.1"/>
</dbReference>
<gene>
    <name evidence="8 9" type="primary">panC</name>
    <name evidence="9" type="ORF">GTPT_1215</name>
</gene>
<dbReference type="AlphaFoldDB" id="A0A085JJN6"/>
<dbReference type="InterPro" id="IPR042176">
    <property type="entry name" value="Pantoate_ligase_C"/>
</dbReference>
<comment type="function">
    <text evidence="8">Catalyzes the condensation of pantoate with beta-alanine in an ATP-dependent reaction via a pantoyl-adenylate intermediate.</text>
</comment>
<dbReference type="GO" id="GO:0004592">
    <property type="term" value="F:pantoate-beta-alanine ligase activity"/>
    <property type="evidence" value="ECO:0007669"/>
    <property type="project" value="UniProtKB-UniRule"/>
</dbReference>
<dbReference type="Gene3D" id="3.30.1300.10">
    <property type="entry name" value="Pantoate-beta-alanine ligase, C-terminal domain"/>
    <property type="match status" value="1"/>
</dbReference>
<comment type="subunit">
    <text evidence="8">Homodimer.</text>
</comment>
<name>A0A085JJN6_9GAMM</name>
<dbReference type="HAMAP" id="MF_00158">
    <property type="entry name" value="PanC"/>
    <property type="match status" value="1"/>
</dbReference>
<dbReference type="Proteomes" id="UP000028602">
    <property type="component" value="Unassembled WGS sequence"/>
</dbReference>
<feature type="binding site" evidence="8">
    <location>
        <begin position="149"/>
        <end position="152"/>
    </location>
    <ligand>
        <name>ATP</name>
        <dbReference type="ChEBI" id="CHEBI:30616"/>
    </ligand>
</feature>
<dbReference type="NCBIfam" id="TIGR00125">
    <property type="entry name" value="cyt_tran_rel"/>
    <property type="match status" value="1"/>
</dbReference>
<feature type="binding site" evidence="8">
    <location>
        <position position="178"/>
    </location>
    <ligand>
        <name>ATP</name>
        <dbReference type="ChEBI" id="CHEBI:30616"/>
    </ligand>
</feature>
<feature type="binding site" evidence="8">
    <location>
        <position position="61"/>
    </location>
    <ligand>
        <name>beta-alanine</name>
        <dbReference type="ChEBI" id="CHEBI:57966"/>
    </ligand>
</feature>
<reference evidence="9 10" key="1">
    <citation type="submission" date="2014-05" db="EMBL/GenBank/DDBJ databases">
        <title>ATOL: Assembling a taxonomically balanced genome-scale reconstruction of the evolutionary history of the Enterobacteriaceae.</title>
        <authorList>
            <person name="Plunkett G.III."/>
            <person name="Neeno-Eckwall E.C."/>
            <person name="Glasner J.D."/>
            <person name="Perna N.T."/>
        </authorList>
    </citation>
    <scope>NUCLEOTIDE SEQUENCE [LARGE SCALE GENOMIC DNA]</scope>
    <source>
        <strain evidence="9 10">ATCC 33301</strain>
    </source>
</reference>
<feature type="binding site" evidence="8">
    <location>
        <begin position="30"/>
        <end position="37"/>
    </location>
    <ligand>
        <name>ATP</name>
        <dbReference type="ChEBI" id="CHEBI:30616"/>
    </ligand>
</feature>
<sequence>MLIIETPAALQEEISRLRRKNLRIALVPTMGNLHDGHLRLIATARAHADIVVASIFVNPMQFDKPEDLSRYPRTFREDSEKLEQHRTDILFVPGVSAIYPQGTDDQTFVEVPGLSGLLEGASRPGHFRGVTTIVSKLFNMVRPDVACFGEKDFQQLLVIRKMVADLGYPIEIIGVPTVRAPDNLALSSRNGYLTPEERNKAPYLSQVMNTLADQLTAGQTDISTLIAEAGSQLREYGFTPDNIAICDSETLQPLTSDSRNAVILMAAWLGDARLIDNQTVAL</sequence>
<accession>A0A085JJN6</accession>
<evidence type="ECO:0000313" key="10">
    <source>
        <dbReference type="Proteomes" id="UP000028602"/>
    </source>
</evidence>
<keyword evidence="4 8" id="KW-0566">Pantothenate biosynthesis</keyword>
<dbReference type="SUPFAM" id="SSF52374">
    <property type="entry name" value="Nucleotidylyl transferase"/>
    <property type="match status" value="1"/>
</dbReference>
<dbReference type="PANTHER" id="PTHR21299">
    <property type="entry name" value="CYTIDYLATE KINASE/PANTOATE-BETA-ALANINE LIGASE"/>
    <property type="match status" value="1"/>
</dbReference>
<dbReference type="OrthoDB" id="9773087at2"/>
<evidence type="ECO:0000256" key="7">
    <source>
        <dbReference type="ARBA" id="ARBA00048258"/>
    </source>
</evidence>
<dbReference type="NCBIfam" id="TIGR00018">
    <property type="entry name" value="panC"/>
    <property type="match status" value="1"/>
</dbReference>
<keyword evidence="3 8" id="KW-0436">Ligase</keyword>
<protein>
    <recommendedName>
        <fullName evidence="8">Pantothenate synthetase</fullName>
        <shortName evidence="8">PS</shortName>
        <ecNumber evidence="8">6.3.2.1</ecNumber>
    </recommendedName>
    <alternativeName>
        <fullName evidence="8">Pantoate--beta-alanine ligase</fullName>
    </alternativeName>
    <alternativeName>
        <fullName evidence="8">Pantoate-activating enzyme</fullName>
    </alternativeName>
</protein>
<comment type="similarity">
    <text evidence="2 8">Belongs to the pantothenate synthetase family.</text>
</comment>
<evidence type="ECO:0000256" key="5">
    <source>
        <dbReference type="ARBA" id="ARBA00022741"/>
    </source>
</evidence>
<dbReference type="UniPathway" id="UPA00028">
    <property type="reaction ID" value="UER00005"/>
</dbReference>
<comment type="catalytic activity">
    <reaction evidence="7 8">
        <text>(R)-pantoate + beta-alanine + ATP = (R)-pantothenate + AMP + diphosphate + H(+)</text>
        <dbReference type="Rhea" id="RHEA:10912"/>
        <dbReference type="ChEBI" id="CHEBI:15378"/>
        <dbReference type="ChEBI" id="CHEBI:15980"/>
        <dbReference type="ChEBI" id="CHEBI:29032"/>
        <dbReference type="ChEBI" id="CHEBI:30616"/>
        <dbReference type="ChEBI" id="CHEBI:33019"/>
        <dbReference type="ChEBI" id="CHEBI:57966"/>
        <dbReference type="ChEBI" id="CHEBI:456215"/>
        <dbReference type="EC" id="6.3.2.1"/>
    </reaction>
</comment>
<dbReference type="FunFam" id="3.40.50.620:FF:000013">
    <property type="entry name" value="Pantothenate synthetase"/>
    <property type="match status" value="1"/>
</dbReference>
<feature type="binding site" evidence="8">
    <location>
        <position position="61"/>
    </location>
    <ligand>
        <name>(R)-pantoate</name>
        <dbReference type="ChEBI" id="CHEBI:15980"/>
    </ligand>
</feature>
<dbReference type="FunFam" id="3.30.1300.10:FF:000001">
    <property type="entry name" value="Pantothenate synthetase"/>
    <property type="match status" value="1"/>
</dbReference>
<evidence type="ECO:0000256" key="2">
    <source>
        <dbReference type="ARBA" id="ARBA00009256"/>
    </source>
</evidence>
<dbReference type="GO" id="GO:0005829">
    <property type="term" value="C:cytosol"/>
    <property type="evidence" value="ECO:0007669"/>
    <property type="project" value="TreeGrafter"/>
</dbReference>
<feature type="active site" description="Proton donor" evidence="8">
    <location>
        <position position="37"/>
    </location>
</feature>
<dbReference type="Pfam" id="PF02569">
    <property type="entry name" value="Pantoate_ligase"/>
    <property type="match status" value="1"/>
</dbReference>
<evidence type="ECO:0000256" key="8">
    <source>
        <dbReference type="HAMAP-Rule" id="MF_00158"/>
    </source>
</evidence>
<evidence type="ECO:0000256" key="3">
    <source>
        <dbReference type="ARBA" id="ARBA00022598"/>
    </source>
</evidence>
<dbReference type="EMBL" id="JMPR01000020">
    <property type="protein sequence ID" value="KFD20682.1"/>
    <property type="molecule type" value="Genomic_DNA"/>
</dbReference>
<evidence type="ECO:0000256" key="6">
    <source>
        <dbReference type="ARBA" id="ARBA00022840"/>
    </source>
</evidence>
<comment type="pathway">
    <text evidence="1 8">Cofactor biosynthesis; (R)-pantothenate biosynthesis; (R)-pantothenate from (R)-pantoate and beta-alanine: step 1/1.</text>
</comment>
<feature type="binding site" evidence="8">
    <location>
        <begin position="186"/>
        <end position="189"/>
    </location>
    <ligand>
        <name>ATP</name>
        <dbReference type="ChEBI" id="CHEBI:30616"/>
    </ligand>
</feature>
<evidence type="ECO:0000256" key="4">
    <source>
        <dbReference type="ARBA" id="ARBA00022655"/>
    </source>
</evidence>
<proteinExistence type="inferred from homology"/>
<dbReference type="InterPro" id="IPR004821">
    <property type="entry name" value="Cyt_trans-like"/>
</dbReference>
<dbReference type="Gene3D" id="3.40.50.620">
    <property type="entry name" value="HUPs"/>
    <property type="match status" value="1"/>
</dbReference>
<organism evidence="9 10">
    <name type="scientific">Tatumella ptyseos ATCC 33301</name>
    <dbReference type="NCBI Taxonomy" id="1005995"/>
    <lineage>
        <taxon>Bacteria</taxon>
        <taxon>Pseudomonadati</taxon>
        <taxon>Pseudomonadota</taxon>
        <taxon>Gammaproteobacteria</taxon>
        <taxon>Enterobacterales</taxon>
        <taxon>Erwiniaceae</taxon>
        <taxon>Tatumella</taxon>
    </lineage>
</organism>
<dbReference type="InterPro" id="IPR014729">
    <property type="entry name" value="Rossmann-like_a/b/a_fold"/>
</dbReference>
<evidence type="ECO:0000313" key="9">
    <source>
        <dbReference type="EMBL" id="KFD20682.1"/>
    </source>
</evidence>